<protein>
    <submittedName>
        <fullName evidence="1">Uncharacterized protein</fullName>
    </submittedName>
</protein>
<dbReference type="EMBL" id="JBGNUJ010000013">
    <property type="protein sequence ID" value="KAL3952140.1"/>
    <property type="molecule type" value="Genomic_DNA"/>
</dbReference>
<evidence type="ECO:0000313" key="2">
    <source>
        <dbReference type="Proteomes" id="UP001638806"/>
    </source>
</evidence>
<sequence length="119" mass="13007">MEGSGRHYSSLIYESTLRRARRRRLCVHNLRLLPVDASPSFHTLAAHSHGNRSGGSWTATLSRPAETLPRNPRARARSPETLRQKLKEAAPQHGVRCEAFLVGNGCPSRAQPATSLSGG</sequence>
<organism evidence="1 2">
    <name type="scientific">Purpureocillium lilacinum</name>
    <name type="common">Paecilomyces lilacinus</name>
    <dbReference type="NCBI Taxonomy" id="33203"/>
    <lineage>
        <taxon>Eukaryota</taxon>
        <taxon>Fungi</taxon>
        <taxon>Dikarya</taxon>
        <taxon>Ascomycota</taxon>
        <taxon>Pezizomycotina</taxon>
        <taxon>Sordariomycetes</taxon>
        <taxon>Hypocreomycetidae</taxon>
        <taxon>Hypocreales</taxon>
        <taxon>Ophiocordycipitaceae</taxon>
        <taxon>Purpureocillium</taxon>
    </lineage>
</organism>
<reference evidence="1" key="1">
    <citation type="submission" date="2024-12" db="EMBL/GenBank/DDBJ databases">
        <title>Comparative genomics and development of molecular markers within Purpureocillium lilacinum and among Purpureocillium species.</title>
        <authorList>
            <person name="Yeh Z.-Y."/>
            <person name="Ni N.-T."/>
            <person name="Lo P.-H."/>
            <person name="Mushyakhwo K."/>
            <person name="Lin C.-F."/>
            <person name="Nai Y.-S."/>
        </authorList>
    </citation>
    <scope>NUCLEOTIDE SEQUENCE</scope>
    <source>
        <strain evidence="1">NCHU-NPUST-175</strain>
    </source>
</reference>
<dbReference type="Proteomes" id="UP001638806">
    <property type="component" value="Unassembled WGS sequence"/>
</dbReference>
<proteinExistence type="predicted"/>
<comment type="caution">
    <text evidence="1">The sequence shown here is derived from an EMBL/GenBank/DDBJ whole genome shotgun (WGS) entry which is preliminary data.</text>
</comment>
<evidence type="ECO:0000313" key="1">
    <source>
        <dbReference type="EMBL" id="KAL3952140.1"/>
    </source>
</evidence>
<keyword evidence="2" id="KW-1185">Reference proteome</keyword>
<gene>
    <name evidence="1" type="ORF">ACCO45_013857</name>
</gene>
<name>A0ACC4D757_PURLI</name>
<accession>A0ACC4D757</accession>